<reference evidence="3" key="1">
    <citation type="submission" date="2023-07" db="EMBL/GenBank/DDBJ databases">
        <title>30 novel species of actinomycetes from the DSMZ collection.</title>
        <authorList>
            <person name="Nouioui I."/>
        </authorList>
    </citation>
    <scope>NUCLEOTIDE SEQUENCE [LARGE SCALE GENOMIC DNA]</scope>
    <source>
        <strain evidence="3">DSM 44915</strain>
    </source>
</reference>
<gene>
    <name evidence="2" type="ORF">RM844_13930</name>
</gene>
<comment type="caution">
    <text evidence="2">The sequence shown here is derived from an EMBL/GenBank/DDBJ whole genome shotgun (WGS) entry which is preliminary data.</text>
</comment>
<dbReference type="RefSeq" id="WP_311667448.1">
    <property type="nucleotide sequence ID" value="NZ_JAVREO010000007.1"/>
</dbReference>
<evidence type="ECO:0000313" key="3">
    <source>
        <dbReference type="Proteomes" id="UP001183410"/>
    </source>
</evidence>
<accession>A0ABU2JQX9</accession>
<dbReference type="EMBL" id="JAVREO010000007">
    <property type="protein sequence ID" value="MDT0267386.1"/>
    <property type="molecule type" value="Genomic_DNA"/>
</dbReference>
<keyword evidence="3" id="KW-1185">Reference proteome</keyword>
<feature type="region of interest" description="Disordered" evidence="1">
    <location>
        <begin position="125"/>
        <end position="158"/>
    </location>
</feature>
<proteinExistence type="predicted"/>
<sequence length="180" mass="19106">MGALDAVAGRVAGGATVTFRPSGSSMVPLILGRQQVVVAPVDPTRLTVGDIVLDRVAGTVYLHLVSSLDPPGKRVRISDNRGRVNGWTSHDRIFGSCLAVDGVPRPGAAVRAGLGQGWWCTGTGPASTSAGRSRANPAGRPVGDPERARAREWGRYSEPVRNSSRVRAWSRKRRFSRAAV</sequence>
<name>A0ABU2JQX9_9ACTN</name>
<feature type="compositionally biased region" description="Basic and acidic residues" evidence="1">
    <location>
        <begin position="143"/>
        <end position="155"/>
    </location>
</feature>
<evidence type="ECO:0000256" key="1">
    <source>
        <dbReference type="SAM" id="MobiDB-lite"/>
    </source>
</evidence>
<protein>
    <recommendedName>
        <fullName evidence="4">S26 family signal peptidase</fullName>
    </recommendedName>
</protein>
<evidence type="ECO:0000313" key="2">
    <source>
        <dbReference type="EMBL" id="MDT0267386.1"/>
    </source>
</evidence>
<organism evidence="2 3">
    <name type="scientific">Streptomyces chisholmiae</name>
    <dbReference type="NCBI Taxonomy" id="3075540"/>
    <lineage>
        <taxon>Bacteria</taxon>
        <taxon>Bacillati</taxon>
        <taxon>Actinomycetota</taxon>
        <taxon>Actinomycetes</taxon>
        <taxon>Kitasatosporales</taxon>
        <taxon>Streptomycetaceae</taxon>
        <taxon>Streptomyces</taxon>
    </lineage>
</organism>
<evidence type="ECO:0008006" key="4">
    <source>
        <dbReference type="Google" id="ProtNLM"/>
    </source>
</evidence>
<dbReference type="Proteomes" id="UP001183410">
    <property type="component" value="Unassembled WGS sequence"/>
</dbReference>